<feature type="compositionally biased region" description="Polar residues" evidence="1">
    <location>
        <begin position="38"/>
        <end position="48"/>
    </location>
</feature>
<feature type="region of interest" description="Disordered" evidence="1">
    <location>
        <begin position="1"/>
        <end position="48"/>
    </location>
</feature>
<feature type="compositionally biased region" description="Basic and acidic residues" evidence="1">
    <location>
        <begin position="8"/>
        <end position="18"/>
    </location>
</feature>
<sequence>MTTNLRVGFHEGQRKRLSESIAIGPSSSKKAHPAPSLDSPSKPTPSTQVWMTNPPLLVIFPTKRLGNPLSSWGTSKRIHSSVQILLFMAQRHKELFLATQRILVEVDDLNQSFMVRLLYGTLDIAIVRIIHMKDYTTFEIVEMVIVEVCNLIRQRAHFLQQLEAVETMMAYIAHNMDKNEELLVDLKMVRGEDVASQKLVEECVCLLRKVKEENEAS</sequence>
<dbReference type="EMBL" id="AM428103">
    <property type="protein sequence ID" value="CAN69098.1"/>
    <property type="molecule type" value="Genomic_DNA"/>
</dbReference>
<evidence type="ECO:0000256" key="1">
    <source>
        <dbReference type="SAM" id="MobiDB-lite"/>
    </source>
</evidence>
<name>A5AJF3_VITVI</name>
<feature type="compositionally biased region" description="Low complexity" evidence="1">
    <location>
        <begin position="25"/>
        <end position="36"/>
    </location>
</feature>
<dbReference type="AlphaFoldDB" id="A5AJF3"/>
<protein>
    <submittedName>
        <fullName evidence="2">Uncharacterized protein</fullName>
    </submittedName>
</protein>
<reference evidence="2" key="1">
    <citation type="journal article" date="2007" name="PLoS ONE">
        <title>The first genome sequence of an elite grapevine cultivar (Pinot noir Vitis vinifera L.): coping with a highly heterozygous genome.</title>
        <authorList>
            <person name="Velasco R."/>
            <person name="Zharkikh A."/>
            <person name="Troggio M."/>
            <person name="Cartwright D.A."/>
            <person name="Cestaro A."/>
            <person name="Pruss D."/>
            <person name="Pindo M."/>
            <person name="FitzGerald L.M."/>
            <person name="Vezzulli S."/>
            <person name="Reid J."/>
            <person name="Malacarne G."/>
            <person name="Iliev D."/>
            <person name="Coppola G."/>
            <person name="Wardell B."/>
            <person name="Micheletti D."/>
            <person name="Macalma T."/>
            <person name="Facci M."/>
            <person name="Mitchell J.T."/>
            <person name="Perazzolli M."/>
            <person name="Eldredge G."/>
            <person name="Gatto P."/>
            <person name="Oyzerski R."/>
            <person name="Moretto M."/>
            <person name="Gutin N."/>
            <person name="Stefanini M."/>
            <person name="Chen Y."/>
            <person name="Segala C."/>
            <person name="Davenport C."/>
            <person name="Dematte L."/>
            <person name="Mraz A."/>
            <person name="Battilana J."/>
            <person name="Stormo K."/>
            <person name="Costa F."/>
            <person name="Tao Q."/>
            <person name="Si-Ammour A."/>
            <person name="Harkins T."/>
            <person name="Lackey A."/>
            <person name="Perbost C."/>
            <person name="Taillon B."/>
            <person name="Stella A."/>
            <person name="Solovyev V."/>
            <person name="Fawcett J.A."/>
            <person name="Sterck L."/>
            <person name="Vandepoele K."/>
            <person name="Grando S.M."/>
            <person name="Toppo S."/>
            <person name="Moser C."/>
            <person name="Lanchbury J."/>
            <person name="Bogden R."/>
            <person name="Skolnick M."/>
            <person name="Sgaramella V."/>
            <person name="Bhatnagar S.K."/>
            <person name="Fontana P."/>
            <person name="Gutin A."/>
            <person name="Van de Peer Y."/>
            <person name="Salamini F."/>
            <person name="Viola R."/>
        </authorList>
    </citation>
    <scope>NUCLEOTIDE SEQUENCE</scope>
</reference>
<gene>
    <name evidence="2" type="ORF">VITISV_025440</name>
</gene>
<accession>A5AJF3</accession>
<evidence type="ECO:0000313" key="2">
    <source>
        <dbReference type="EMBL" id="CAN69098.1"/>
    </source>
</evidence>
<proteinExistence type="predicted"/>
<organism evidence="2">
    <name type="scientific">Vitis vinifera</name>
    <name type="common">Grape</name>
    <dbReference type="NCBI Taxonomy" id="29760"/>
    <lineage>
        <taxon>Eukaryota</taxon>
        <taxon>Viridiplantae</taxon>
        <taxon>Streptophyta</taxon>
        <taxon>Embryophyta</taxon>
        <taxon>Tracheophyta</taxon>
        <taxon>Spermatophyta</taxon>
        <taxon>Magnoliopsida</taxon>
        <taxon>eudicotyledons</taxon>
        <taxon>Gunneridae</taxon>
        <taxon>Pentapetalae</taxon>
        <taxon>rosids</taxon>
        <taxon>Vitales</taxon>
        <taxon>Vitaceae</taxon>
        <taxon>Viteae</taxon>
        <taxon>Vitis</taxon>
    </lineage>
</organism>